<evidence type="ECO:0000256" key="7">
    <source>
        <dbReference type="SAM" id="MobiDB-lite"/>
    </source>
</evidence>
<sequence>MWGKLLLIEQQGTKIASEGLKGRVFEVSLADLQNDEIAFRKFRLIAEEVQGRNVLTNFHGMDLTTDKLRSMVKKWQTLIEANVDVKTTDGYLLRMFCIGFTKKWANQVKKTCYAQHSQIKMIRKKMTETMIREVSSSDLKEVVNKLIPDSIGRDIEKACQGIYPLHDVMIRKVKVLKKPKFDVGKLMELHGEGTSKTSAAPAKIGEEVTASLFLPKRREDLLPYVKRNSLSPRSKKRGGSAKRKIVKKKKMYDTQDHEKETQKRRRGRPKKIYQVNKLNIKENNHNHEKKSVYCNLAEAAIEKSYSFSSTRKEDSERILKDSKYFNGKGNQQWQNLFDFKDSNIISSKSKIEELEQIKNSFDDRSNSKYCIKLESPKLENSDPFKRKERNILVFSDITNVASRITSISKSEIQHKFSNMSQFRHNEKRVQLLPINNSPNQIQPSNIRPKIHKWEMQAVVDENQQVLLKICEPHPKDSKAEISNNPSLKICDLKWKPQDKKLKMGYNFPDKEKTAKCFCGSTMKTEELESYKSKYVYETDCEITEEYLELRDTYFRLYSERRPKNCACSKPYVI</sequence>
<dbReference type="PROSITE" id="PS01191">
    <property type="entry name" value="RIBOSOMAL_S3AE"/>
    <property type="match status" value="1"/>
</dbReference>
<accession>A0A8T0EDU0</accession>
<evidence type="ECO:0000256" key="1">
    <source>
        <dbReference type="ARBA" id="ARBA00004496"/>
    </source>
</evidence>
<reference evidence="8" key="2">
    <citation type="submission" date="2020-06" db="EMBL/GenBank/DDBJ databases">
        <authorList>
            <person name="Sheffer M."/>
        </authorList>
    </citation>
    <scope>NUCLEOTIDE SEQUENCE</scope>
</reference>
<evidence type="ECO:0000256" key="4">
    <source>
        <dbReference type="ARBA" id="ARBA00023274"/>
    </source>
</evidence>
<dbReference type="SMART" id="SM01397">
    <property type="entry name" value="Ribosomal_S3Ae"/>
    <property type="match status" value="1"/>
</dbReference>
<dbReference type="EMBL" id="JABXBU010002228">
    <property type="protein sequence ID" value="KAF8770820.1"/>
    <property type="molecule type" value="Genomic_DNA"/>
</dbReference>
<proteinExistence type="inferred from homology"/>
<dbReference type="Pfam" id="PF01015">
    <property type="entry name" value="Ribosomal_S3Ae"/>
    <property type="match status" value="1"/>
</dbReference>
<comment type="similarity">
    <text evidence="5 6">Belongs to the eukaryotic ribosomal protein eS1 family.</text>
</comment>
<gene>
    <name evidence="8" type="ORF">HNY73_018308</name>
</gene>
<keyword evidence="9" id="KW-1185">Reference proteome</keyword>
<dbReference type="InterPro" id="IPR001593">
    <property type="entry name" value="Ribosomal_eS1"/>
</dbReference>
<evidence type="ECO:0000313" key="9">
    <source>
        <dbReference type="Proteomes" id="UP000807504"/>
    </source>
</evidence>
<feature type="initiator methionine" description="Removed" evidence="5">
    <location>
        <position position="1"/>
    </location>
</feature>
<dbReference type="HAMAP" id="MF_03122">
    <property type="entry name" value="Ribosomal_eS1_euk"/>
    <property type="match status" value="1"/>
</dbReference>
<evidence type="ECO:0000256" key="3">
    <source>
        <dbReference type="ARBA" id="ARBA00022980"/>
    </source>
</evidence>
<dbReference type="GO" id="GO:0022627">
    <property type="term" value="C:cytosolic small ribosomal subunit"/>
    <property type="evidence" value="ECO:0007669"/>
    <property type="project" value="UniProtKB-UniRule"/>
</dbReference>
<comment type="subunit">
    <text evidence="5">Component of the small ribosomal subunit. Mature ribosomes consist of a small (40S) and a large (60S) subunit. The 40S subunit contains about 33 different proteins and 1 molecule of RNA (18S). The 60S subunit contains about 49 different proteins and 3 molecules of RNA (28S, 5.8S and 5S).</text>
</comment>
<dbReference type="PANTHER" id="PTHR11830">
    <property type="entry name" value="40S RIBOSOMAL PROTEIN S3A"/>
    <property type="match status" value="1"/>
</dbReference>
<keyword evidence="2 5" id="KW-0963">Cytoplasm</keyword>
<evidence type="ECO:0000256" key="2">
    <source>
        <dbReference type="ARBA" id="ARBA00022490"/>
    </source>
</evidence>
<dbReference type="Proteomes" id="UP000807504">
    <property type="component" value="Unassembled WGS sequence"/>
</dbReference>
<feature type="compositionally biased region" description="Basic and acidic residues" evidence="7">
    <location>
        <begin position="251"/>
        <end position="261"/>
    </location>
</feature>
<organism evidence="8 9">
    <name type="scientific">Argiope bruennichi</name>
    <name type="common">Wasp spider</name>
    <name type="synonym">Aranea bruennichi</name>
    <dbReference type="NCBI Taxonomy" id="94029"/>
    <lineage>
        <taxon>Eukaryota</taxon>
        <taxon>Metazoa</taxon>
        <taxon>Ecdysozoa</taxon>
        <taxon>Arthropoda</taxon>
        <taxon>Chelicerata</taxon>
        <taxon>Arachnida</taxon>
        <taxon>Araneae</taxon>
        <taxon>Araneomorphae</taxon>
        <taxon>Entelegynae</taxon>
        <taxon>Araneoidea</taxon>
        <taxon>Araneidae</taxon>
        <taxon>Argiope</taxon>
    </lineage>
</organism>
<dbReference type="GO" id="GO:0003735">
    <property type="term" value="F:structural constituent of ribosome"/>
    <property type="evidence" value="ECO:0007669"/>
    <property type="project" value="UniProtKB-UniRule"/>
</dbReference>
<dbReference type="InterPro" id="IPR018281">
    <property type="entry name" value="Ribosomal_eS1_CS"/>
</dbReference>
<dbReference type="GO" id="GO:0006412">
    <property type="term" value="P:translation"/>
    <property type="evidence" value="ECO:0007669"/>
    <property type="project" value="UniProtKB-UniRule"/>
</dbReference>
<feature type="compositionally biased region" description="Basic residues" evidence="7">
    <location>
        <begin position="233"/>
        <end position="250"/>
    </location>
</feature>
<keyword evidence="4 5" id="KW-0687">Ribonucleoprotein</keyword>
<evidence type="ECO:0000313" key="8">
    <source>
        <dbReference type="EMBL" id="KAF8770820.1"/>
    </source>
</evidence>
<evidence type="ECO:0000256" key="5">
    <source>
        <dbReference type="HAMAP-Rule" id="MF_03122"/>
    </source>
</evidence>
<feature type="region of interest" description="Disordered" evidence="7">
    <location>
        <begin position="227"/>
        <end position="270"/>
    </location>
</feature>
<dbReference type="AlphaFoldDB" id="A0A8T0EDU0"/>
<dbReference type="InterPro" id="IPR027500">
    <property type="entry name" value="Ribosomal_eS1_euk"/>
</dbReference>
<comment type="caution">
    <text evidence="8">The sequence shown here is derived from an EMBL/GenBank/DDBJ whole genome shotgun (WGS) entry which is preliminary data.</text>
</comment>
<protein>
    <recommendedName>
        <fullName evidence="5">Small ribosomal subunit protein eS1</fullName>
    </recommendedName>
</protein>
<comment type="subcellular location">
    <subcellularLocation>
        <location evidence="1 5">Cytoplasm</location>
    </subcellularLocation>
</comment>
<evidence type="ECO:0000256" key="6">
    <source>
        <dbReference type="RuleBase" id="RU000668"/>
    </source>
</evidence>
<keyword evidence="3 5" id="KW-0689">Ribosomal protein</keyword>
<reference evidence="8" key="1">
    <citation type="journal article" date="2020" name="bioRxiv">
        <title>Chromosome-level reference genome of the European wasp spider Argiope bruennichi: a resource for studies on range expansion and evolutionary adaptation.</title>
        <authorList>
            <person name="Sheffer M.M."/>
            <person name="Hoppe A."/>
            <person name="Krehenwinkel H."/>
            <person name="Uhl G."/>
            <person name="Kuss A.W."/>
            <person name="Jensen L."/>
            <person name="Jensen C."/>
            <person name="Gillespie R.G."/>
            <person name="Hoff K.J."/>
            <person name="Prost S."/>
        </authorList>
    </citation>
    <scope>NUCLEOTIDE SEQUENCE</scope>
</reference>
<name>A0A8T0EDU0_ARGBR</name>